<evidence type="ECO:0000313" key="2">
    <source>
        <dbReference type="EMBL" id="MBM4566230.1"/>
    </source>
</evidence>
<sequence length="172" mass="18826">MRATQADCKDAGRGRNGDGNDDGEHVHAPARGQRRGAGSRLRTRPRSLPGSGGRNRRTQTTGGAAPGVAGNAGAQRVPAPRLRCGRRRARRDRRARRRRSAVVLRRRPRPTVYGRQHPGRRVRPGNEAVRIGMDYRRRSTGRSPGRRRHGAGDLAARSAVDILTSVFVGEHA</sequence>
<dbReference type="AlphaFoldDB" id="A0A9Q2T3U8"/>
<dbReference type="Proteomes" id="UP000808906">
    <property type="component" value="Unassembled WGS sequence"/>
</dbReference>
<dbReference type="EMBL" id="WUXR01000006">
    <property type="protein sequence ID" value="MBM4566230.1"/>
    <property type="molecule type" value="Genomic_DNA"/>
</dbReference>
<accession>A0A9Q2T3U8</accession>
<feature type="compositionally biased region" description="Low complexity" evidence="1">
    <location>
        <begin position="58"/>
        <end position="82"/>
    </location>
</feature>
<feature type="compositionally biased region" description="Basic residues" evidence="1">
    <location>
        <begin position="83"/>
        <end position="109"/>
    </location>
</feature>
<evidence type="ECO:0000313" key="6">
    <source>
        <dbReference type="EMBL" id="NKW44524.1"/>
    </source>
</evidence>
<dbReference type="EMBL" id="WVDC01000024">
    <property type="protein sequence ID" value="NKW44524.1"/>
    <property type="molecule type" value="Genomic_DNA"/>
</dbReference>
<evidence type="ECO:0000313" key="5">
    <source>
        <dbReference type="EMBL" id="NKT77933.1"/>
    </source>
</evidence>
<reference evidence="2" key="1">
    <citation type="submission" date="2019-11" db="EMBL/GenBank/DDBJ databases">
        <title>Spread of Macrolides and rifampicin resistant Rhodococcus equi in clinical isolates in the USA.</title>
        <authorList>
            <person name="Alvarez-Narvaez S."/>
            <person name="Huber L."/>
            <person name="Cohen N.D."/>
            <person name="Slovis N."/>
            <person name="Greiter M."/>
            <person name="Giguere S."/>
            <person name="Hart K."/>
        </authorList>
    </citation>
    <scope>NUCLEOTIDE SEQUENCE</scope>
    <source>
        <strain evidence="2">Lh_17</strain>
        <strain evidence="3">Lh_38</strain>
        <strain evidence="4">Lh_5</strain>
    </source>
</reference>
<reference evidence="5" key="2">
    <citation type="journal article" date="2020" name="Environ. Microbiol.">
        <title>The novel and transferable erm(51) gene confers Macrolides, Lincosamides, and Streptogramins B (MLSB) resistance to clonal Rhodococcus equi in the environment.</title>
        <authorList>
            <person name="Huber L."/>
            <person name="Giguere S."/>
            <person name="Slovis N.M."/>
            <person name="Alvarez-Narvaez S."/>
            <person name="Hart K.A."/>
            <person name="Greiter M."/>
            <person name="Morris E.R.A."/>
            <person name="Cohen N.D."/>
        </authorList>
    </citation>
    <scope>NUCLEOTIDE SEQUENCE</scope>
    <source>
        <strain evidence="5">Lh_116_1</strain>
        <strain evidence="6">Lh_16_1</strain>
    </source>
</reference>
<protein>
    <submittedName>
        <fullName evidence="2">Uncharacterized protein</fullName>
    </submittedName>
</protein>
<evidence type="ECO:0000313" key="7">
    <source>
        <dbReference type="Proteomes" id="UP000808906"/>
    </source>
</evidence>
<evidence type="ECO:0000256" key="1">
    <source>
        <dbReference type="SAM" id="MobiDB-lite"/>
    </source>
</evidence>
<dbReference type="Proteomes" id="UP000608063">
    <property type="component" value="Unassembled WGS sequence"/>
</dbReference>
<evidence type="ECO:0000313" key="4">
    <source>
        <dbReference type="EMBL" id="MBM4717385.1"/>
    </source>
</evidence>
<organism evidence="2 7">
    <name type="scientific">Rhodococcus hoagii</name>
    <name type="common">Corynebacterium equii</name>
    <dbReference type="NCBI Taxonomy" id="43767"/>
    <lineage>
        <taxon>Bacteria</taxon>
        <taxon>Bacillati</taxon>
        <taxon>Actinomycetota</taxon>
        <taxon>Actinomycetes</taxon>
        <taxon>Mycobacteriales</taxon>
        <taxon>Nocardiaceae</taxon>
        <taxon>Prescottella</taxon>
    </lineage>
</organism>
<dbReference type="Proteomes" id="UP000738270">
    <property type="component" value="Unassembled WGS sequence"/>
</dbReference>
<dbReference type="Proteomes" id="UP000706122">
    <property type="component" value="Unassembled WGS sequence"/>
</dbReference>
<dbReference type="EMBL" id="WUXD01000038">
    <property type="protein sequence ID" value="MBM4628527.1"/>
    <property type="molecule type" value="Genomic_DNA"/>
</dbReference>
<name>A0A9Q2T3U8_RHOHA</name>
<dbReference type="Proteomes" id="UP000603463">
    <property type="component" value="Unassembled WGS sequence"/>
</dbReference>
<dbReference type="EMBL" id="WUYC01000012">
    <property type="protein sequence ID" value="MBM4717385.1"/>
    <property type="molecule type" value="Genomic_DNA"/>
</dbReference>
<evidence type="ECO:0000313" key="3">
    <source>
        <dbReference type="EMBL" id="MBM4628527.1"/>
    </source>
</evidence>
<feature type="region of interest" description="Disordered" evidence="1">
    <location>
        <begin position="1"/>
        <end position="123"/>
    </location>
</feature>
<proteinExistence type="predicted"/>
<dbReference type="EMBL" id="WVBC01000020">
    <property type="protein sequence ID" value="NKT77933.1"/>
    <property type="molecule type" value="Genomic_DNA"/>
</dbReference>
<feature type="compositionally biased region" description="Basic and acidic residues" evidence="1">
    <location>
        <begin position="7"/>
        <end position="27"/>
    </location>
</feature>
<gene>
    <name evidence="2" type="ORF">GS441_12510</name>
    <name evidence="3" type="ORF">GS453_17365</name>
    <name evidence="4" type="ORF">GS551_25010</name>
    <name evidence="5" type="ORF">GS882_07305</name>
    <name evidence="6" type="ORF">GS947_23970</name>
</gene>
<comment type="caution">
    <text evidence="2">The sequence shown here is derived from an EMBL/GenBank/DDBJ whole genome shotgun (WGS) entry which is preliminary data.</text>
</comment>